<dbReference type="VEuPathDB" id="VectorBase:BGLAX_052570"/>
<evidence type="ECO:0000256" key="1">
    <source>
        <dbReference type="SAM" id="MobiDB-lite"/>
    </source>
</evidence>
<dbReference type="EnsemblMetazoa" id="BGLB034289-RA">
    <property type="protein sequence ID" value="BGLB034289-PA"/>
    <property type="gene ID" value="BGLB034289"/>
</dbReference>
<feature type="region of interest" description="Disordered" evidence="1">
    <location>
        <begin position="1"/>
        <end position="46"/>
    </location>
</feature>
<proteinExistence type="predicted"/>
<dbReference type="VEuPathDB" id="VectorBase:BGLB034289"/>
<dbReference type="STRING" id="6526.A0A2C9LRX7"/>
<feature type="compositionally biased region" description="Basic and acidic residues" evidence="1">
    <location>
        <begin position="25"/>
        <end position="46"/>
    </location>
</feature>
<name>A0A2C9LRX7_BIOGL</name>
<evidence type="ECO:0000313" key="4">
    <source>
        <dbReference type="Proteomes" id="UP000076420"/>
    </source>
</evidence>
<accession>A0A2C9LRX7</accession>
<organism evidence="3 4">
    <name type="scientific">Biomphalaria glabrata</name>
    <name type="common">Bloodfluke planorb</name>
    <name type="synonym">Freshwater snail</name>
    <dbReference type="NCBI Taxonomy" id="6526"/>
    <lineage>
        <taxon>Eukaryota</taxon>
        <taxon>Metazoa</taxon>
        <taxon>Spiralia</taxon>
        <taxon>Lophotrochozoa</taxon>
        <taxon>Mollusca</taxon>
        <taxon>Gastropoda</taxon>
        <taxon>Heterobranchia</taxon>
        <taxon>Euthyneura</taxon>
        <taxon>Panpulmonata</taxon>
        <taxon>Hygrophila</taxon>
        <taxon>Lymnaeoidea</taxon>
        <taxon>Planorbidae</taxon>
        <taxon>Biomphalaria</taxon>
    </lineage>
</organism>
<reference evidence="3" key="1">
    <citation type="submission" date="2020-05" db="UniProtKB">
        <authorList>
            <consortium name="EnsemblMetazoa"/>
        </authorList>
    </citation>
    <scope>IDENTIFICATION</scope>
    <source>
        <strain evidence="3">BB02</strain>
    </source>
</reference>
<evidence type="ECO:0000259" key="2">
    <source>
        <dbReference type="Pfam" id="PF16014"/>
    </source>
</evidence>
<evidence type="ECO:0000313" key="3">
    <source>
        <dbReference type="EnsemblMetazoa" id="BGLB034289-PA"/>
    </source>
</evidence>
<feature type="domain" description="Histone deacetylase complex subunit SAP130 C-terminal" evidence="2">
    <location>
        <begin position="14"/>
        <end position="92"/>
    </location>
</feature>
<gene>
    <name evidence="3" type="primary">106055800</name>
</gene>
<dbReference type="Proteomes" id="UP000076420">
    <property type="component" value="Unassembled WGS sequence"/>
</dbReference>
<sequence>MSGLSCRHANEELKDNNSSSDDEIENTRQREESARDQKEKEKEIRGEYTDEEGVRWVLNKPKPTFVLLQPEFVNNKTRNNHFMRYSDVKSKDLSGTLKSLFMYDDSWKGKGGLDVCVVDNKQDDVYVGDMGKG</sequence>
<protein>
    <recommendedName>
        <fullName evidence="2">Histone deacetylase complex subunit SAP130 C-terminal domain-containing protein</fullName>
    </recommendedName>
</protein>
<dbReference type="InterPro" id="IPR031963">
    <property type="entry name" value="SAP130_C"/>
</dbReference>
<dbReference type="AlphaFoldDB" id="A0A2C9LRX7"/>
<dbReference type="KEGG" id="bgt:106055800"/>
<dbReference type="Pfam" id="PF16014">
    <property type="entry name" value="SAP130_C"/>
    <property type="match status" value="1"/>
</dbReference>